<proteinExistence type="predicted"/>
<evidence type="ECO:0000313" key="3">
    <source>
        <dbReference type="Proteomes" id="UP000649617"/>
    </source>
</evidence>
<keyword evidence="3" id="KW-1185">Reference proteome</keyword>
<gene>
    <name evidence="2" type="ORF">SPIL2461_LOCUS7758</name>
</gene>
<evidence type="ECO:0000256" key="1">
    <source>
        <dbReference type="SAM" id="MobiDB-lite"/>
    </source>
</evidence>
<dbReference type="Proteomes" id="UP000649617">
    <property type="component" value="Unassembled WGS sequence"/>
</dbReference>
<feature type="compositionally biased region" description="Pro residues" evidence="1">
    <location>
        <begin position="49"/>
        <end position="63"/>
    </location>
</feature>
<organism evidence="2 3">
    <name type="scientific">Symbiodinium pilosum</name>
    <name type="common">Dinoflagellate</name>
    <dbReference type="NCBI Taxonomy" id="2952"/>
    <lineage>
        <taxon>Eukaryota</taxon>
        <taxon>Sar</taxon>
        <taxon>Alveolata</taxon>
        <taxon>Dinophyceae</taxon>
        <taxon>Suessiales</taxon>
        <taxon>Symbiodiniaceae</taxon>
        <taxon>Symbiodinium</taxon>
    </lineage>
</organism>
<sequence>ATPPRQTSQLSSSPGLFPASFEELAKVDPARQISPAWSNWSEENVKVAAPPPEISPSEAPPPLTSEAHQLIARPIPDVIPPEEERTTRLSKVLAGLLPIAGVWTSNGVQFFYVHMGTGRDFCVFPEKAVVMELWRNRRLIHVGAAIMSNDWKAPANSAGLGAFGRFVSGGVEVQESDK</sequence>
<accession>A0A812P434</accession>
<dbReference type="OrthoDB" id="442751at2759"/>
<feature type="region of interest" description="Disordered" evidence="1">
    <location>
        <begin position="42"/>
        <end position="64"/>
    </location>
</feature>
<feature type="non-terminal residue" evidence="2">
    <location>
        <position position="1"/>
    </location>
</feature>
<dbReference type="EMBL" id="CAJNIZ010012336">
    <property type="protein sequence ID" value="CAE7332936.1"/>
    <property type="molecule type" value="Genomic_DNA"/>
</dbReference>
<evidence type="ECO:0000313" key="2">
    <source>
        <dbReference type="EMBL" id="CAE7332936.1"/>
    </source>
</evidence>
<protein>
    <submittedName>
        <fullName evidence="2">Uncharacterized protein</fullName>
    </submittedName>
</protein>
<name>A0A812P434_SYMPI</name>
<reference evidence="2" key="1">
    <citation type="submission" date="2021-02" db="EMBL/GenBank/DDBJ databases">
        <authorList>
            <person name="Dougan E. K."/>
            <person name="Rhodes N."/>
            <person name="Thang M."/>
            <person name="Chan C."/>
        </authorList>
    </citation>
    <scope>NUCLEOTIDE SEQUENCE</scope>
</reference>
<comment type="caution">
    <text evidence="2">The sequence shown here is derived from an EMBL/GenBank/DDBJ whole genome shotgun (WGS) entry which is preliminary data.</text>
</comment>
<dbReference type="AlphaFoldDB" id="A0A812P434"/>
<feature type="non-terminal residue" evidence="2">
    <location>
        <position position="178"/>
    </location>
</feature>